<dbReference type="AlphaFoldDB" id="A0A645BPI8"/>
<dbReference type="EMBL" id="VSSQ01021126">
    <property type="protein sequence ID" value="MPM66501.1"/>
    <property type="molecule type" value="Genomic_DNA"/>
</dbReference>
<protein>
    <submittedName>
        <fullName evidence="1">Uncharacterized protein</fullName>
    </submittedName>
</protein>
<proteinExistence type="predicted"/>
<comment type="caution">
    <text evidence="1">The sequence shown here is derived from an EMBL/GenBank/DDBJ whole genome shotgun (WGS) entry which is preliminary data.</text>
</comment>
<name>A0A645BPI8_9ZZZZ</name>
<organism evidence="1">
    <name type="scientific">bioreactor metagenome</name>
    <dbReference type="NCBI Taxonomy" id="1076179"/>
    <lineage>
        <taxon>unclassified sequences</taxon>
        <taxon>metagenomes</taxon>
        <taxon>ecological metagenomes</taxon>
    </lineage>
</organism>
<accession>A0A645BPI8</accession>
<gene>
    <name evidence="1" type="ORF">SDC9_113409</name>
</gene>
<sequence>MCDRGIHRRERGRQLALGLAEYRMQHLPPPEAALDLAACPDARAHGHGLLVRGVEAEEAQFALAASVVDLHHQLPPGAHLDFAVHHLALDLHRLAVARVADRRDAGLVLIAVRQVQRQIDVTHQAKLLHGLLRRTQCGRAG</sequence>
<reference evidence="1" key="1">
    <citation type="submission" date="2019-08" db="EMBL/GenBank/DDBJ databases">
        <authorList>
            <person name="Kucharzyk K."/>
            <person name="Murdoch R.W."/>
            <person name="Higgins S."/>
            <person name="Loffler F."/>
        </authorList>
    </citation>
    <scope>NUCLEOTIDE SEQUENCE</scope>
</reference>
<evidence type="ECO:0000313" key="1">
    <source>
        <dbReference type="EMBL" id="MPM66501.1"/>
    </source>
</evidence>